<keyword evidence="7" id="KW-0010">Activator</keyword>
<evidence type="ECO:0000313" key="15">
    <source>
        <dbReference type="Proteomes" id="UP001177744"/>
    </source>
</evidence>
<keyword evidence="15" id="KW-1185">Reference proteome</keyword>
<evidence type="ECO:0000256" key="10">
    <source>
        <dbReference type="SAM" id="MobiDB-lite"/>
    </source>
</evidence>
<dbReference type="GO" id="GO:0005737">
    <property type="term" value="C:cytoplasm"/>
    <property type="evidence" value="ECO:0007669"/>
    <property type="project" value="UniProtKB-SubCell"/>
</dbReference>
<gene>
    <name evidence="14" type="ORF">QTO34_005669</name>
</gene>
<accession>A0AA40HNX4</accession>
<evidence type="ECO:0000256" key="4">
    <source>
        <dbReference type="ARBA" id="ARBA00022490"/>
    </source>
</evidence>
<evidence type="ECO:0000256" key="9">
    <source>
        <dbReference type="ARBA" id="ARBA00023242"/>
    </source>
</evidence>
<dbReference type="Pfam" id="PF12884">
    <property type="entry name" value="TORC_N"/>
    <property type="match status" value="1"/>
</dbReference>
<evidence type="ECO:0000256" key="6">
    <source>
        <dbReference type="ARBA" id="ARBA00023015"/>
    </source>
</evidence>
<organism evidence="14 15">
    <name type="scientific">Cnephaeus nilssonii</name>
    <name type="common">Northern bat</name>
    <name type="synonym">Eptesicus nilssonii</name>
    <dbReference type="NCBI Taxonomy" id="3371016"/>
    <lineage>
        <taxon>Eukaryota</taxon>
        <taxon>Metazoa</taxon>
        <taxon>Chordata</taxon>
        <taxon>Craniata</taxon>
        <taxon>Vertebrata</taxon>
        <taxon>Euteleostomi</taxon>
        <taxon>Mammalia</taxon>
        <taxon>Eutheria</taxon>
        <taxon>Laurasiatheria</taxon>
        <taxon>Chiroptera</taxon>
        <taxon>Yangochiroptera</taxon>
        <taxon>Vespertilionidae</taxon>
        <taxon>Cnephaeus</taxon>
    </lineage>
</organism>
<dbReference type="GO" id="GO:0005634">
    <property type="term" value="C:nucleus"/>
    <property type="evidence" value="ECO:0007669"/>
    <property type="project" value="UniProtKB-SubCell"/>
</dbReference>
<feature type="compositionally biased region" description="Polar residues" evidence="10">
    <location>
        <begin position="449"/>
        <end position="477"/>
    </location>
</feature>
<feature type="region of interest" description="Disordered" evidence="10">
    <location>
        <begin position="434"/>
        <end position="532"/>
    </location>
</feature>
<feature type="region of interest" description="Disordered" evidence="10">
    <location>
        <begin position="1"/>
        <end position="120"/>
    </location>
</feature>
<evidence type="ECO:0000256" key="7">
    <source>
        <dbReference type="ARBA" id="ARBA00023159"/>
    </source>
</evidence>
<dbReference type="InterPro" id="IPR024783">
    <property type="entry name" value="TORC_N"/>
</dbReference>
<dbReference type="Proteomes" id="UP001177744">
    <property type="component" value="Unassembled WGS sequence"/>
</dbReference>
<dbReference type="InterPro" id="IPR024784">
    <property type="entry name" value="TORC_M"/>
</dbReference>
<keyword evidence="6" id="KW-0805">Transcription regulation</keyword>
<dbReference type="PANTHER" id="PTHR13589">
    <property type="entry name" value="CREB-REGULATED TRANSCRIPTION COACTIVATOR"/>
    <property type="match status" value="1"/>
</dbReference>
<sequence>MYSAQPELGRDALTRLQTGPTGPEEHRLTLQPLRQSLRADSLNHTPPHPPRESTPGPSKNQKRSRRREALGRQLGRPADGRTDGPTGGPSRRPRALRLPSASAGPRCGLFAGSGSANPRKCREKMALHTQRQAEETRALEQLLTDLTLSRVPFQKLRQLLRTQHHGGSFRTVSQLRASCGRSFHQAHSAGRPPPRGPASTRFTDAWRQAWAQFDGSTLEPIAPHSPWARVGQGGSVLGRKKSILGTSSDSALHTGAPSTKPRTPMEEGAVGLAGRIHGFLRWCEQWTWGSDVFPWFIERRESVKRSQATAKATVETKEIRSLSGRPRSCDVGGRGAFPHNSPNLGLSPVQGTPNTGGSLPDLTNLHYSAPLPASLDTSNPLFGGMSMGNSVGNLPAAMTLLGIEALLVSRAPGPRADISQPLLFTLPGPLFPQPPLSLHHKPERPLSAQAASRQPSYALSWPRSTSRFQQQLSSISPMNPYPASQMVSSDGSPLSFLPTEAQAQAPGAPQPPLQQPHAQEPPAQQPQAAPSLPQSDFQLLTAQGSSLTSFFPDVSFDQQSMRPGPAFTQQVPLVQHGPQEPQDLFHLRPNLYSNCGNFPNTLLTEDSSSGLFRDLGSELEGIPEVSLNMDTSFPLEEELQKT</sequence>
<evidence type="ECO:0000256" key="1">
    <source>
        <dbReference type="ARBA" id="ARBA00004123"/>
    </source>
</evidence>
<feature type="domain" description="Transducer of regulated CREB activity middle" evidence="12">
    <location>
        <begin position="246"/>
        <end position="404"/>
    </location>
</feature>
<feature type="region of interest" description="Disordered" evidence="10">
    <location>
        <begin position="244"/>
        <end position="265"/>
    </location>
</feature>
<proteinExistence type="inferred from homology"/>
<dbReference type="InterPro" id="IPR024786">
    <property type="entry name" value="TORC"/>
</dbReference>
<keyword evidence="8" id="KW-0804">Transcription</keyword>
<dbReference type="GO" id="GO:0008140">
    <property type="term" value="F:cAMP response element binding protein binding"/>
    <property type="evidence" value="ECO:0007669"/>
    <property type="project" value="InterPro"/>
</dbReference>
<feature type="domain" description="Transducer of regulated CREB activity C-terminal" evidence="13">
    <location>
        <begin position="599"/>
        <end position="640"/>
    </location>
</feature>
<evidence type="ECO:0000256" key="8">
    <source>
        <dbReference type="ARBA" id="ARBA00023163"/>
    </source>
</evidence>
<keyword evidence="9" id="KW-0539">Nucleus</keyword>
<evidence type="ECO:0000256" key="5">
    <source>
        <dbReference type="ARBA" id="ARBA00022553"/>
    </source>
</evidence>
<keyword evidence="4" id="KW-0963">Cytoplasm</keyword>
<evidence type="ECO:0000259" key="11">
    <source>
        <dbReference type="Pfam" id="PF12884"/>
    </source>
</evidence>
<dbReference type="Pfam" id="PF12885">
    <property type="entry name" value="TORC_M"/>
    <property type="match status" value="1"/>
</dbReference>
<dbReference type="GO" id="GO:0051289">
    <property type="term" value="P:protein homotetramerization"/>
    <property type="evidence" value="ECO:0007669"/>
    <property type="project" value="InterPro"/>
</dbReference>
<dbReference type="Pfam" id="PF12886">
    <property type="entry name" value="TORC_C"/>
    <property type="match status" value="1"/>
</dbReference>
<protein>
    <submittedName>
        <fullName evidence="14">Uncharacterized protein</fullName>
    </submittedName>
</protein>
<comment type="similarity">
    <text evidence="3">Belongs to the TORC family.</text>
</comment>
<evidence type="ECO:0000313" key="14">
    <source>
        <dbReference type="EMBL" id="KAK1334661.1"/>
    </source>
</evidence>
<evidence type="ECO:0000256" key="2">
    <source>
        <dbReference type="ARBA" id="ARBA00004496"/>
    </source>
</evidence>
<dbReference type="AlphaFoldDB" id="A0AA40HNX4"/>
<feature type="compositionally biased region" description="Polar residues" evidence="10">
    <location>
        <begin position="244"/>
        <end position="261"/>
    </location>
</feature>
<name>A0AA40HNX4_CNENI</name>
<feature type="compositionally biased region" description="Low complexity" evidence="10">
    <location>
        <begin position="515"/>
        <end position="532"/>
    </location>
</feature>
<feature type="region of interest" description="Disordered" evidence="10">
    <location>
        <begin position="180"/>
        <end position="199"/>
    </location>
</feature>
<comment type="caution">
    <text evidence="14">The sequence shown here is derived from an EMBL/GenBank/DDBJ whole genome shotgun (WGS) entry which is preliminary data.</text>
</comment>
<dbReference type="InterPro" id="IPR024785">
    <property type="entry name" value="TORC_C"/>
</dbReference>
<evidence type="ECO:0000259" key="13">
    <source>
        <dbReference type="Pfam" id="PF12886"/>
    </source>
</evidence>
<comment type="subcellular location">
    <subcellularLocation>
        <location evidence="2">Cytoplasm</location>
    </subcellularLocation>
    <subcellularLocation>
        <location evidence="1">Nucleus</location>
    </subcellularLocation>
</comment>
<feature type="domain" description="Transducer of regulated CREB activity N-terminal" evidence="11">
    <location>
        <begin position="117"/>
        <end position="168"/>
    </location>
</feature>
<dbReference type="GO" id="GO:0045944">
    <property type="term" value="P:positive regulation of transcription by RNA polymerase II"/>
    <property type="evidence" value="ECO:0007669"/>
    <property type="project" value="TreeGrafter"/>
</dbReference>
<keyword evidence="5" id="KW-0597">Phosphoprotein</keyword>
<evidence type="ECO:0000256" key="3">
    <source>
        <dbReference type="ARBA" id="ARBA00007167"/>
    </source>
</evidence>
<dbReference type="PANTHER" id="PTHR13589:SF4">
    <property type="entry name" value="CREB-REGULATED TRANSCRIPTION COACTIVATOR 3"/>
    <property type="match status" value="1"/>
</dbReference>
<evidence type="ECO:0000259" key="12">
    <source>
        <dbReference type="Pfam" id="PF12885"/>
    </source>
</evidence>
<dbReference type="EMBL" id="JAULJE010000015">
    <property type="protein sequence ID" value="KAK1334661.1"/>
    <property type="molecule type" value="Genomic_DNA"/>
</dbReference>
<reference evidence="14" key="1">
    <citation type="submission" date="2023-06" db="EMBL/GenBank/DDBJ databases">
        <title>Reference genome for the Northern bat (Eptesicus nilssonii), a most northern bat species.</title>
        <authorList>
            <person name="Laine V.N."/>
            <person name="Pulliainen A.T."/>
            <person name="Lilley T.M."/>
        </authorList>
    </citation>
    <scope>NUCLEOTIDE SEQUENCE</scope>
    <source>
        <strain evidence="14">BLF_Eptnil</strain>
        <tissue evidence="14">Kidney</tissue>
    </source>
</reference>